<sequence>MVTMTTSWPGDSATVLRWLRATLHADLADSRGATVKGLDDVKITADLEGTDLRHLAFDATRVRLEFDWRASPDLAARDEAAADRHEPHPIHEEPGTLRELRVRAAPIRIERTDVNIDVQAFDLPILWQTFAEPADPRHAESIHSLTIPDDVGPARGTFSASIRTKDLVPLATSLLRPALAEIGVRLGRVKLDAASDGSDGIQVTAYAGGRWKLLVASARANARVQISRDAVITVHEFTLGSRNPLVAVALRFARKPIREIVGKPYDLNGVIGAEGGATSVRIHDLRVTTGSELAVSGRVN</sequence>
<dbReference type="EMBL" id="BJUW01000003">
    <property type="protein sequence ID" value="GEK85798.1"/>
    <property type="molecule type" value="Genomic_DNA"/>
</dbReference>
<protein>
    <recommendedName>
        <fullName evidence="3">DUF2993 domain-containing protein</fullName>
    </recommendedName>
</protein>
<gene>
    <name evidence="1" type="ORF">MAE01_09740</name>
</gene>
<evidence type="ECO:0000313" key="2">
    <source>
        <dbReference type="Proteomes" id="UP000321225"/>
    </source>
</evidence>
<proteinExistence type="predicted"/>
<comment type="caution">
    <text evidence="1">The sequence shown here is derived from an EMBL/GenBank/DDBJ whole genome shotgun (WGS) entry which is preliminary data.</text>
</comment>
<name>A0A511AC96_9MICO</name>
<accession>A0A511AC96</accession>
<evidence type="ECO:0000313" key="1">
    <source>
        <dbReference type="EMBL" id="GEK85798.1"/>
    </source>
</evidence>
<evidence type="ECO:0008006" key="3">
    <source>
        <dbReference type="Google" id="ProtNLM"/>
    </source>
</evidence>
<reference evidence="1 2" key="1">
    <citation type="submission" date="2019-07" db="EMBL/GenBank/DDBJ databases">
        <title>Whole genome shotgun sequence of Microbacterium aerolatum NBRC 103071.</title>
        <authorList>
            <person name="Hosoyama A."/>
            <person name="Uohara A."/>
            <person name="Ohji S."/>
            <person name="Ichikawa N."/>
        </authorList>
    </citation>
    <scope>NUCLEOTIDE SEQUENCE [LARGE SCALE GENOMIC DNA]</scope>
    <source>
        <strain evidence="1 2">NBRC 103071</strain>
    </source>
</reference>
<keyword evidence="2" id="KW-1185">Reference proteome</keyword>
<dbReference type="Proteomes" id="UP000321225">
    <property type="component" value="Unassembled WGS sequence"/>
</dbReference>
<organism evidence="1 2">
    <name type="scientific">Microbacterium aerolatum</name>
    <dbReference type="NCBI Taxonomy" id="153731"/>
    <lineage>
        <taxon>Bacteria</taxon>
        <taxon>Bacillati</taxon>
        <taxon>Actinomycetota</taxon>
        <taxon>Actinomycetes</taxon>
        <taxon>Micrococcales</taxon>
        <taxon>Microbacteriaceae</taxon>
        <taxon>Microbacterium</taxon>
    </lineage>
</organism>
<dbReference type="AlphaFoldDB" id="A0A511AC96"/>